<evidence type="ECO:0000313" key="2">
    <source>
        <dbReference type="EMBL" id="PON97366.1"/>
    </source>
</evidence>
<dbReference type="EMBL" id="JXTC01000032">
    <property type="protein sequence ID" value="PON97366.1"/>
    <property type="molecule type" value="Genomic_DNA"/>
</dbReference>
<feature type="compositionally biased region" description="Basic and acidic residues" evidence="1">
    <location>
        <begin position="98"/>
        <end position="119"/>
    </location>
</feature>
<dbReference type="AlphaFoldDB" id="A0A2P5FHX1"/>
<feature type="region of interest" description="Disordered" evidence="1">
    <location>
        <begin position="1"/>
        <end position="27"/>
    </location>
</feature>
<sequence>MKEKSGSGDEESKRSQKRKGIDDGKDFREKGNFFAKKLQLEPNFEEASISKYLRDLVCASVTDTICKSNEDDKFQSVGAGTKDFVCDTTTAKVSDVNEDAKVQNEEGENKCDPKKDSLA</sequence>
<dbReference type="Proteomes" id="UP000237000">
    <property type="component" value="Unassembled WGS sequence"/>
</dbReference>
<organism evidence="2 3">
    <name type="scientific">Trema orientale</name>
    <name type="common">Charcoal tree</name>
    <name type="synonym">Celtis orientalis</name>
    <dbReference type="NCBI Taxonomy" id="63057"/>
    <lineage>
        <taxon>Eukaryota</taxon>
        <taxon>Viridiplantae</taxon>
        <taxon>Streptophyta</taxon>
        <taxon>Embryophyta</taxon>
        <taxon>Tracheophyta</taxon>
        <taxon>Spermatophyta</taxon>
        <taxon>Magnoliopsida</taxon>
        <taxon>eudicotyledons</taxon>
        <taxon>Gunneridae</taxon>
        <taxon>Pentapetalae</taxon>
        <taxon>rosids</taxon>
        <taxon>fabids</taxon>
        <taxon>Rosales</taxon>
        <taxon>Cannabaceae</taxon>
        <taxon>Trema</taxon>
    </lineage>
</organism>
<dbReference type="InParanoid" id="A0A2P5FHX1"/>
<reference evidence="3" key="1">
    <citation type="submission" date="2016-06" db="EMBL/GenBank/DDBJ databases">
        <title>Parallel loss of symbiosis genes in relatives of nitrogen-fixing non-legume Parasponia.</title>
        <authorList>
            <person name="Van Velzen R."/>
            <person name="Holmer R."/>
            <person name="Bu F."/>
            <person name="Rutten L."/>
            <person name="Van Zeijl A."/>
            <person name="Liu W."/>
            <person name="Santuari L."/>
            <person name="Cao Q."/>
            <person name="Sharma T."/>
            <person name="Shen D."/>
            <person name="Roswanjaya Y."/>
            <person name="Wardhani T."/>
            <person name="Kalhor M.S."/>
            <person name="Jansen J."/>
            <person name="Van den Hoogen J."/>
            <person name="Gungor B."/>
            <person name="Hartog M."/>
            <person name="Hontelez J."/>
            <person name="Verver J."/>
            <person name="Yang W.-C."/>
            <person name="Schijlen E."/>
            <person name="Repin R."/>
            <person name="Schilthuizen M."/>
            <person name="Schranz E."/>
            <person name="Heidstra R."/>
            <person name="Miyata K."/>
            <person name="Fedorova E."/>
            <person name="Kohlen W."/>
            <person name="Bisseling T."/>
            <person name="Smit S."/>
            <person name="Geurts R."/>
        </authorList>
    </citation>
    <scope>NUCLEOTIDE SEQUENCE [LARGE SCALE GENOMIC DNA]</scope>
    <source>
        <strain evidence="3">cv. RG33-2</strain>
    </source>
</reference>
<protein>
    <submittedName>
        <fullName evidence="2">Uncharacterized protein</fullName>
    </submittedName>
</protein>
<proteinExistence type="predicted"/>
<evidence type="ECO:0000256" key="1">
    <source>
        <dbReference type="SAM" id="MobiDB-lite"/>
    </source>
</evidence>
<feature type="region of interest" description="Disordered" evidence="1">
    <location>
        <begin position="97"/>
        <end position="119"/>
    </location>
</feature>
<accession>A0A2P5FHX1</accession>
<evidence type="ECO:0000313" key="3">
    <source>
        <dbReference type="Proteomes" id="UP000237000"/>
    </source>
</evidence>
<comment type="caution">
    <text evidence="2">The sequence shown here is derived from an EMBL/GenBank/DDBJ whole genome shotgun (WGS) entry which is preliminary data.</text>
</comment>
<gene>
    <name evidence="2" type="ORF">TorRG33x02_068330</name>
</gene>
<name>A0A2P5FHX1_TREOI</name>
<keyword evidence="3" id="KW-1185">Reference proteome</keyword>